<feature type="domain" description="Copper resistance protein D" evidence="7">
    <location>
        <begin position="187"/>
        <end position="284"/>
    </location>
</feature>
<evidence type="ECO:0000256" key="1">
    <source>
        <dbReference type="ARBA" id="ARBA00004651"/>
    </source>
</evidence>
<feature type="transmembrane region" description="Helical" evidence="6">
    <location>
        <begin position="150"/>
        <end position="174"/>
    </location>
</feature>
<feature type="transmembrane region" description="Helical" evidence="6">
    <location>
        <begin position="265"/>
        <end position="284"/>
    </location>
</feature>
<keyword evidence="4 6" id="KW-1133">Transmembrane helix</keyword>
<dbReference type="EMBL" id="CP015583">
    <property type="protein sequence ID" value="APT57327.1"/>
    <property type="molecule type" value="Genomic_DNA"/>
</dbReference>
<dbReference type="GeneID" id="99634038"/>
<keyword evidence="3 6" id="KW-0812">Transmembrane</keyword>
<evidence type="ECO:0000256" key="4">
    <source>
        <dbReference type="ARBA" id="ARBA00022989"/>
    </source>
</evidence>
<name>A0A1L7AEU7_9PROT</name>
<feature type="transmembrane region" description="Helical" evidence="6">
    <location>
        <begin position="22"/>
        <end position="44"/>
    </location>
</feature>
<dbReference type="STRING" id="257708.RGI145_09645"/>
<feature type="transmembrane region" description="Helical" evidence="6">
    <location>
        <begin position="194"/>
        <end position="213"/>
    </location>
</feature>
<gene>
    <name evidence="8" type="ORF">RGI145_09645</name>
</gene>
<evidence type="ECO:0000313" key="8">
    <source>
        <dbReference type="EMBL" id="APT57327.1"/>
    </source>
</evidence>
<comment type="subcellular location">
    <subcellularLocation>
        <location evidence="1">Cell membrane</location>
        <topology evidence="1">Multi-pass membrane protein</topology>
    </subcellularLocation>
</comment>
<dbReference type="eggNOG" id="COG1276">
    <property type="taxonomic scope" value="Bacteria"/>
</dbReference>
<keyword evidence="5 6" id="KW-0472">Membrane</keyword>
<feature type="transmembrane region" description="Helical" evidence="6">
    <location>
        <begin position="56"/>
        <end position="78"/>
    </location>
</feature>
<sequence>MILELLGPEPDLLRALSVALRFAYYVSCLGAAGLAIFAMGFGRLQDAGDVAACRRLTLVMVAAGLGSSLAWLAAQVALASDGDPFDAEIWEMMLGSRPGMSVLVTWAGLLAVALATRIGRAAWPLGAAGVLAVAASFTAVGHTTQHQPRWLLATALVVHLLAAAFWAGSLWPLLIASKRAGPGAVTVVEEWARAASWVVGGLILAGVTLAWLLVGQLDLLVTTAYGWALLVKVALVGALLGFAAWHRFRLTPALAAGAPGSGARLAASIGWEIVVMVLVFWAVAEMTSTSPRPEGV</sequence>
<evidence type="ECO:0000313" key="9">
    <source>
        <dbReference type="Proteomes" id="UP000185494"/>
    </source>
</evidence>
<dbReference type="Pfam" id="PF05425">
    <property type="entry name" value="CopD"/>
    <property type="match status" value="1"/>
</dbReference>
<dbReference type="RefSeq" id="WP_019460570.1">
    <property type="nucleotide sequence ID" value="NZ_CP015583.1"/>
</dbReference>
<feature type="transmembrane region" description="Helical" evidence="6">
    <location>
        <begin position="225"/>
        <end position="245"/>
    </location>
</feature>
<evidence type="ECO:0000256" key="5">
    <source>
        <dbReference type="ARBA" id="ARBA00023136"/>
    </source>
</evidence>
<dbReference type="GO" id="GO:0005886">
    <property type="term" value="C:plasma membrane"/>
    <property type="evidence" value="ECO:0007669"/>
    <property type="project" value="UniProtKB-SubCell"/>
</dbReference>
<evidence type="ECO:0000256" key="3">
    <source>
        <dbReference type="ARBA" id="ARBA00022692"/>
    </source>
</evidence>
<dbReference type="KEGG" id="rgi:RGI145_09645"/>
<evidence type="ECO:0000256" key="2">
    <source>
        <dbReference type="ARBA" id="ARBA00022475"/>
    </source>
</evidence>
<evidence type="ECO:0000259" key="7">
    <source>
        <dbReference type="Pfam" id="PF05425"/>
    </source>
</evidence>
<feature type="transmembrane region" description="Helical" evidence="6">
    <location>
        <begin position="122"/>
        <end position="144"/>
    </location>
</feature>
<reference evidence="8 9" key="1">
    <citation type="submission" date="2016-05" db="EMBL/GenBank/DDBJ databases">
        <title>Complete Genome and Methylome Analysis of Psychrotrophic Bacterial Isolates from Antarctic Lake Untersee.</title>
        <authorList>
            <person name="Fomenkov A."/>
            <person name="Akimov V.N."/>
            <person name="Vasilyeva L.V."/>
            <person name="Andersen D."/>
            <person name="Vincze T."/>
            <person name="Roberts R.J."/>
        </authorList>
    </citation>
    <scope>NUCLEOTIDE SEQUENCE [LARGE SCALE GENOMIC DNA]</scope>
    <source>
        <strain evidence="8 9">U14-5</strain>
    </source>
</reference>
<dbReference type="InterPro" id="IPR008457">
    <property type="entry name" value="Cu-R_CopD_dom"/>
</dbReference>
<keyword evidence="2" id="KW-1003">Cell membrane</keyword>
<dbReference type="GO" id="GO:0006825">
    <property type="term" value="P:copper ion transport"/>
    <property type="evidence" value="ECO:0007669"/>
    <property type="project" value="InterPro"/>
</dbReference>
<feature type="transmembrane region" description="Helical" evidence="6">
    <location>
        <begin position="98"/>
        <end position="115"/>
    </location>
</feature>
<evidence type="ECO:0000256" key="6">
    <source>
        <dbReference type="SAM" id="Phobius"/>
    </source>
</evidence>
<dbReference type="AlphaFoldDB" id="A0A1L7AEU7"/>
<proteinExistence type="predicted"/>
<dbReference type="PANTHER" id="PTHR34820">
    <property type="entry name" value="INNER MEMBRANE PROTEIN YEBZ"/>
    <property type="match status" value="1"/>
</dbReference>
<organism evidence="8 9">
    <name type="scientific">Roseomonas gilardii</name>
    <dbReference type="NCBI Taxonomy" id="257708"/>
    <lineage>
        <taxon>Bacteria</taxon>
        <taxon>Pseudomonadati</taxon>
        <taxon>Pseudomonadota</taxon>
        <taxon>Alphaproteobacteria</taxon>
        <taxon>Acetobacterales</taxon>
        <taxon>Roseomonadaceae</taxon>
        <taxon>Roseomonas</taxon>
    </lineage>
</organism>
<protein>
    <submittedName>
        <fullName evidence="8">Copper resistance protein</fullName>
    </submittedName>
</protein>
<accession>A0A1L7AEU7</accession>
<dbReference type="InterPro" id="IPR032694">
    <property type="entry name" value="CopC/D"/>
</dbReference>
<dbReference type="PANTHER" id="PTHR34820:SF4">
    <property type="entry name" value="INNER MEMBRANE PROTEIN YEBZ"/>
    <property type="match status" value="1"/>
</dbReference>
<dbReference type="Proteomes" id="UP000185494">
    <property type="component" value="Chromosome 1"/>
</dbReference>